<comment type="catalytic activity">
    <reaction evidence="10">
        <text>adenosine + phosphate = alpha-D-ribose 1-phosphate + adenine</text>
        <dbReference type="Rhea" id="RHEA:27642"/>
        <dbReference type="ChEBI" id="CHEBI:16335"/>
        <dbReference type="ChEBI" id="CHEBI:16708"/>
        <dbReference type="ChEBI" id="CHEBI:43474"/>
        <dbReference type="ChEBI" id="CHEBI:57720"/>
        <dbReference type="EC" id="2.4.2.1"/>
    </reaction>
    <physiologicalReaction direction="left-to-right" evidence="10">
        <dbReference type="Rhea" id="RHEA:27643"/>
    </physiologicalReaction>
</comment>
<keyword evidence="7" id="KW-0378">Hydrolase</keyword>
<evidence type="ECO:0000256" key="12">
    <source>
        <dbReference type="RuleBase" id="RU361274"/>
    </source>
</evidence>
<dbReference type="NCBIfam" id="TIGR00726">
    <property type="entry name" value="peptidoglycan editing factor PgeF"/>
    <property type="match status" value="1"/>
</dbReference>
<comment type="catalytic activity">
    <reaction evidence="9">
        <text>adenosine + H2O + H(+) = inosine + NH4(+)</text>
        <dbReference type="Rhea" id="RHEA:24408"/>
        <dbReference type="ChEBI" id="CHEBI:15377"/>
        <dbReference type="ChEBI" id="CHEBI:15378"/>
        <dbReference type="ChEBI" id="CHEBI:16335"/>
        <dbReference type="ChEBI" id="CHEBI:17596"/>
        <dbReference type="ChEBI" id="CHEBI:28938"/>
        <dbReference type="EC" id="3.5.4.4"/>
    </reaction>
    <physiologicalReaction direction="left-to-right" evidence="9">
        <dbReference type="Rhea" id="RHEA:24409"/>
    </physiologicalReaction>
</comment>
<comment type="function">
    <text evidence="3">Purine nucleoside enzyme that catalyzes the phosphorolysis of adenosine and inosine nucleosides, yielding D-ribose 1-phosphate and the respective free bases, adenine and hypoxanthine. Also catalyzes the phosphorolysis of S-methyl-5'-thioadenosine into adenine and S-methyl-5-thio-alpha-D-ribose 1-phosphate. Also has adenosine deaminase activity.</text>
</comment>
<evidence type="ECO:0000256" key="3">
    <source>
        <dbReference type="ARBA" id="ARBA00003215"/>
    </source>
</evidence>
<evidence type="ECO:0000256" key="10">
    <source>
        <dbReference type="ARBA" id="ARBA00048968"/>
    </source>
</evidence>
<dbReference type="PANTHER" id="PTHR30616:SF2">
    <property type="entry name" value="PURINE NUCLEOSIDE PHOSPHORYLASE LACC1"/>
    <property type="match status" value="1"/>
</dbReference>
<evidence type="ECO:0000256" key="2">
    <source>
        <dbReference type="ARBA" id="ARBA00001947"/>
    </source>
</evidence>
<keyword evidence="8" id="KW-0862">Zinc</keyword>
<dbReference type="Pfam" id="PF02578">
    <property type="entry name" value="Cu-oxidase_4"/>
    <property type="match status" value="1"/>
</dbReference>
<organism evidence="13 14">
    <name type="scientific">Paenibacillus oryzae</name>
    <dbReference type="NCBI Taxonomy" id="1844972"/>
    <lineage>
        <taxon>Bacteria</taxon>
        <taxon>Bacillati</taxon>
        <taxon>Bacillota</taxon>
        <taxon>Bacilli</taxon>
        <taxon>Bacillales</taxon>
        <taxon>Paenibacillaceae</taxon>
        <taxon>Paenibacillus</taxon>
    </lineage>
</organism>
<dbReference type="InterPro" id="IPR038371">
    <property type="entry name" value="Cu_polyphenol_OxRdtase_sf"/>
</dbReference>
<proteinExistence type="inferred from homology"/>
<evidence type="ECO:0000256" key="1">
    <source>
        <dbReference type="ARBA" id="ARBA00000553"/>
    </source>
</evidence>
<dbReference type="PANTHER" id="PTHR30616">
    <property type="entry name" value="UNCHARACTERIZED PROTEIN YFIH"/>
    <property type="match status" value="1"/>
</dbReference>
<evidence type="ECO:0000313" key="13">
    <source>
        <dbReference type="EMBL" id="OBR65134.1"/>
    </source>
</evidence>
<evidence type="ECO:0000256" key="6">
    <source>
        <dbReference type="ARBA" id="ARBA00022723"/>
    </source>
</evidence>
<dbReference type="InterPro" id="IPR003730">
    <property type="entry name" value="Cu_polyphenol_OxRdtase"/>
</dbReference>
<evidence type="ECO:0000256" key="11">
    <source>
        <dbReference type="ARBA" id="ARBA00049893"/>
    </source>
</evidence>
<comment type="similarity">
    <text evidence="4 12">Belongs to the purine nucleoside phosphorylase YfiH/LACC1 family.</text>
</comment>
<evidence type="ECO:0000313" key="14">
    <source>
        <dbReference type="Proteomes" id="UP000092024"/>
    </source>
</evidence>
<comment type="caution">
    <text evidence="13">The sequence shown here is derived from an EMBL/GenBank/DDBJ whole genome shotgun (WGS) entry which is preliminary data.</text>
</comment>
<dbReference type="STRING" id="1844972.A7K91_05250"/>
<accession>A0A1A5YHT1</accession>
<sequence>MEKHEGLSAGFTGRHGGVSREPWHTLNLGLHVGDEDADVIKNRQLVAESLGWSFDAWTCGEQVHGSRAVKVTSAERGKGRFSLQDTLLGCDALVTDVKGVLLTSLYADCVPLYFYDPVNEAIGLAHAGWRGTAGAIAQTTIDLMAREYGSSPNDMLAAVGPAIGACCYEVDGPVIEQMAKLIEGMELEPTAAHEAMELSTDGKARLNLKEINRQIMIKAGILPSRIELSKWCTGCRCDLFYSHRMEGGKTGRMASFLGMAER</sequence>
<evidence type="ECO:0000256" key="7">
    <source>
        <dbReference type="ARBA" id="ARBA00022801"/>
    </source>
</evidence>
<name>A0A1A5YHT1_9BACL</name>
<dbReference type="InterPro" id="IPR011324">
    <property type="entry name" value="Cytotoxic_necrot_fac-like_cat"/>
</dbReference>
<dbReference type="EMBL" id="LYPA01000064">
    <property type="protein sequence ID" value="OBR65134.1"/>
    <property type="molecule type" value="Genomic_DNA"/>
</dbReference>
<reference evidence="13 14" key="1">
    <citation type="submission" date="2016-05" db="EMBL/GenBank/DDBJ databases">
        <title>Paenibacillus oryzae. sp. nov., isolated from the rice root.</title>
        <authorList>
            <person name="Zhang J."/>
            <person name="Zhang X."/>
        </authorList>
    </citation>
    <scope>NUCLEOTIDE SEQUENCE [LARGE SCALE GENOMIC DNA]</scope>
    <source>
        <strain evidence="13 14">1DrF-4</strain>
    </source>
</reference>
<gene>
    <name evidence="13" type="ORF">A7K91_05250</name>
</gene>
<dbReference type="AlphaFoldDB" id="A0A1A5YHT1"/>
<evidence type="ECO:0000256" key="5">
    <source>
        <dbReference type="ARBA" id="ARBA00022679"/>
    </source>
</evidence>
<dbReference type="GO" id="GO:0017061">
    <property type="term" value="F:S-methyl-5-thioadenosine phosphorylase activity"/>
    <property type="evidence" value="ECO:0007669"/>
    <property type="project" value="UniProtKB-EC"/>
</dbReference>
<dbReference type="Gene3D" id="3.60.140.10">
    <property type="entry name" value="CNF1/YfiH-like putative cysteine hydrolases"/>
    <property type="match status" value="1"/>
</dbReference>
<keyword evidence="14" id="KW-1185">Reference proteome</keyword>
<evidence type="ECO:0000256" key="9">
    <source>
        <dbReference type="ARBA" id="ARBA00047989"/>
    </source>
</evidence>
<comment type="cofactor">
    <cofactor evidence="2">
        <name>Zn(2+)</name>
        <dbReference type="ChEBI" id="CHEBI:29105"/>
    </cofactor>
</comment>
<comment type="catalytic activity">
    <reaction evidence="11">
        <text>S-methyl-5'-thioadenosine + phosphate = 5-(methylsulfanyl)-alpha-D-ribose 1-phosphate + adenine</text>
        <dbReference type="Rhea" id="RHEA:11852"/>
        <dbReference type="ChEBI" id="CHEBI:16708"/>
        <dbReference type="ChEBI" id="CHEBI:17509"/>
        <dbReference type="ChEBI" id="CHEBI:43474"/>
        <dbReference type="ChEBI" id="CHEBI:58533"/>
        <dbReference type="EC" id="2.4.2.28"/>
    </reaction>
    <physiologicalReaction direction="left-to-right" evidence="11">
        <dbReference type="Rhea" id="RHEA:11853"/>
    </physiologicalReaction>
</comment>
<dbReference type="Proteomes" id="UP000092024">
    <property type="component" value="Unassembled WGS sequence"/>
</dbReference>
<dbReference type="CDD" id="cd16833">
    <property type="entry name" value="YfiH"/>
    <property type="match status" value="1"/>
</dbReference>
<dbReference type="GO" id="GO:0016787">
    <property type="term" value="F:hydrolase activity"/>
    <property type="evidence" value="ECO:0007669"/>
    <property type="project" value="UniProtKB-KW"/>
</dbReference>
<keyword evidence="5" id="KW-0808">Transferase</keyword>
<dbReference type="GO" id="GO:0005507">
    <property type="term" value="F:copper ion binding"/>
    <property type="evidence" value="ECO:0007669"/>
    <property type="project" value="TreeGrafter"/>
</dbReference>
<keyword evidence="6" id="KW-0479">Metal-binding</keyword>
<protein>
    <recommendedName>
        <fullName evidence="12">Purine nucleoside phosphorylase</fullName>
    </recommendedName>
</protein>
<evidence type="ECO:0000256" key="4">
    <source>
        <dbReference type="ARBA" id="ARBA00007353"/>
    </source>
</evidence>
<evidence type="ECO:0000256" key="8">
    <source>
        <dbReference type="ARBA" id="ARBA00022833"/>
    </source>
</evidence>
<comment type="catalytic activity">
    <reaction evidence="1">
        <text>inosine + phosphate = alpha-D-ribose 1-phosphate + hypoxanthine</text>
        <dbReference type="Rhea" id="RHEA:27646"/>
        <dbReference type="ChEBI" id="CHEBI:17368"/>
        <dbReference type="ChEBI" id="CHEBI:17596"/>
        <dbReference type="ChEBI" id="CHEBI:43474"/>
        <dbReference type="ChEBI" id="CHEBI:57720"/>
        <dbReference type="EC" id="2.4.2.1"/>
    </reaction>
    <physiologicalReaction direction="left-to-right" evidence="1">
        <dbReference type="Rhea" id="RHEA:27647"/>
    </physiologicalReaction>
</comment>
<dbReference type="SUPFAM" id="SSF64438">
    <property type="entry name" value="CNF1/YfiH-like putative cysteine hydrolases"/>
    <property type="match status" value="1"/>
</dbReference>